<evidence type="ECO:0000313" key="3">
    <source>
        <dbReference type="EMBL" id="MBS7811568.1"/>
    </source>
</evidence>
<feature type="domain" description="Lipoyl-binding" evidence="2">
    <location>
        <begin position="1"/>
        <end position="73"/>
    </location>
</feature>
<evidence type="ECO:0000259" key="2">
    <source>
        <dbReference type="PROSITE" id="PS50968"/>
    </source>
</evidence>
<proteinExistence type="predicted"/>
<comment type="caution">
    <text evidence="3">The sequence shown here is derived from an EMBL/GenBank/DDBJ whole genome shotgun (WGS) entry which is preliminary data.</text>
</comment>
<dbReference type="InterPro" id="IPR050856">
    <property type="entry name" value="Biotin_carboxylase_complex"/>
</dbReference>
<gene>
    <name evidence="3" type="ORF">KHU32_11525</name>
</gene>
<keyword evidence="4" id="KW-1185">Reference proteome</keyword>
<evidence type="ECO:0000256" key="1">
    <source>
        <dbReference type="ARBA" id="ARBA00023267"/>
    </source>
</evidence>
<dbReference type="SUPFAM" id="SSF51230">
    <property type="entry name" value="Single hybrid motif"/>
    <property type="match status" value="1"/>
</dbReference>
<name>A0ABS5QDW5_9PROT</name>
<reference evidence="3 4" key="1">
    <citation type="submission" date="2021-05" db="EMBL/GenBank/DDBJ databases">
        <title>Roseococcus sp. XZZS9, whole genome shotgun sequencing project.</title>
        <authorList>
            <person name="Zhao G."/>
            <person name="Shen L."/>
        </authorList>
    </citation>
    <scope>NUCLEOTIDE SEQUENCE [LARGE SCALE GENOMIC DNA]</scope>
    <source>
        <strain evidence="3 4">XZZS9</strain>
    </source>
</reference>
<protein>
    <submittedName>
        <fullName evidence="3">Biotin/lipoyl-binding carrier protein</fullName>
    </submittedName>
</protein>
<dbReference type="PROSITE" id="PS50968">
    <property type="entry name" value="BIOTINYL_LIPOYL"/>
    <property type="match status" value="1"/>
</dbReference>
<dbReference type="Gene3D" id="2.40.50.100">
    <property type="match status" value="1"/>
</dbReference>
<sequence>MAETTTVRAEIGASVWKITAAAGAAVGEDEPILILESMKMEIPVSAPHAGTVVEVLVAEGEQVEEGQAVATLRR</sequence>
<dbReference type="NCBIfam" id="NF004547">
    <property type="entry name" value="PRK05889.1"/>
    <property type="match status" value="1"/>
</dbReference>
<dbReference type="PANTHER" id="PTHR18866">
    <property type="entry name" value="CARBOXYLASE:PYRUVATE/ACETYL-COA/PROPIONYL-COA CARBOXYLASE"/>
    <property type="match status" value="1"/>
</dbReference>
<accession>A0ABS5QDW5</accession>
<dbReference type="InterPro" id="IPR000089">
    <property type="entry name" value="Biotin_lipoyl"/>
</dbReference>
<dbReference type="InterPro" id="IPR011053">
    <property type="entry name" value="Single_hybrid_motif"/>
</dbReference>
<evidence type="ECO:0000313" key="4">
    <source>
        <dbReference type="Proteomes" id="UP000766336"/>
    </source>
</evidence>
<dbReference type="CDD" id="cd06850">
    <property type="entry name" value="biotinyl_domain"/>
    <property type="match status" value="1"/>
</dbReference>
<dbReference type="Proteomes" id="UP000766336">
    <property type="component" value="Unassembled WGS sequence"/>
</dbReference>
<dbReference type="PANTHER" id="PTHR18866:SF128">
    <property type="entry name" value="UREA AMIDOLYASE"/>
    <property type="match status" value="1"/>
</dbReference>
<keyword evidence="1" id="KW-0092">Biotin</keyword>
<organism evidence="3 4">
    <name type="scientific">Roseococcus pinisoli</name>
    <dbReference type="NCBI Taxonomy" id="2835040"/>
    <lineage>
        <taxon>Bacteria</taxon>
        <taxon>Pseudomonadati</taxon>
        <taxon>Pseudomonadota</taxon>
        <taxon>Alphaproteobacteria</taxon>
        <taxon>Acetobacterales</taxon>
        <taxon>Roseomonadaceae</taxon>
        <taxon>Roseococcus</taxon>
    </lineage>
</organism>
<dbReference type="RefSeq" id="WP_213670235.1">
    <property type="nucleotide sequence ID" value="NZ_JAHCDA010000002.1"/>
</dbReference>
<dbReference type="Pfam" id="PF00364">
    <property type="entry name" value="Biotin_lipoyl"/>
    <property type="match status" value="1"/>
</dbReference>
<dbReference type="EMBL" id="JAHCDA010000002">
    <property type="protein sequence ID" value="MBS7811568.1"/>
    <property type="molecule type" value="Genomic_DNA"/>
</dbReference>